<dbReference type="InterPro" id="IPR052530">
    <property type="entry name" value="NAD(P)H_nitroreductase"/>
</dbReference>
<keyword evidence="11" id="KW-1185">Reference proteome</keyword>
<evidence type="ECO:0000256" key="6">
    <source>
        <dbReference type="ARBA" id="ARBA00023027"/>
    </source>
</evidence>
<feature type="binding site" description="in other chain" evidence="8">
    <location>
        <begin position="33"/>
        <end position="35"/>
    </location>
    <ligand>
        <name>FMN</name>
        <dbReference type="ChEBI" id="CHEBI:58210"/>
        <note>ligand shared between dimeric partners</note>
    </ligand>
</feature>
<dbReference type="Gene3D" id="3.40.109.10">
    <property type="entry name" value="NADH Oxidase"/>
    <property type="match status" value="1"/>
</dbReference>
<feature type="binding site" description="in other chain" evidence="8">
    <location>
        <begin position="160"/>
        <end position="162"/>
    </location>
    <ligand>
        <name>FMN</name>
        <dbReference type="ChEBI" id="CHEBI:58210"/>
        <note>ligand shared between dimeric partners</note>
    </ligand>
</feature>
<dbReference type="EC" id="1.-.-.-" evidence="7"/>
<keyword evidence="5 7" id="KW-0560">Oxidoreductase</keyword>
<proteinExistence type="inferred from homology"/>
<dbReference type="PIRSF" id="PIRSF000232">
    <property type="entry name" value="YdjA"/>
    <property type="match status" value="1"/>
</dbReference>
<protein>
    <recommendedName>
        <fullName evidence="7">Putative NAD(P)H nitroreductase</fullName>
        <ecNumber evidence="7">1.-.-.-</ecNumber>
    </recommendedName>
</protein>
<dbReference type="CDD" id="cd02135">
    <property type="entry name" value="YdjA-like"/>
    <property type="match status" value="1"/>
</dbReference>
<keyword evidence="3 7" id="KW-0288">FMN</keyword>
<dbReference type="InterPro" id="IPR000415">
    <property type="entry name" value="Nitroreductase-like"/>
</dbReference>
<reference evidence="11" key="1">
    <citation type="submission" date="2016-10" db="EMBL/GenBank/DDBJ databases">
        <authorList>
            <person name="Varghese N."/>
            <person name="Submissions S."/>
        </authorList>
    </citation>
    <scope>NUCLEOTIDE SEQUENCE [LARGE SCALE GENOMIC DNA]</scope>
    <source>
        <strain evidence="11">LP51</strain>
    </source>
</reference>
<name>A0A1I2P082_9BACT</name>
<evidence type="ECO:0000259" key="9">
    <source>
        <dbReference type="Pfam" id="PF00881"/>
    </source>
</evidence>
<keyword evidence="4 7" id="KW-0521">NADP</keyword>
<dbReference type="Proteomes" id="UP000198724">
    <property type="component" value="Unassembled WGS sequence"/>
</dbReference>
<evidence type="ECO:0000256" key="1">
    <source>
        <dbReference type="ARBA" id="ARBA00007118"/>
    </source>
</evidence>
<comment type="similarity">
    <text evidence="1 7">Belongs to the nitroreductase family.</text>
</comment>
<keyword evidence="2 7" id="KW-0285">Flavoprotein</keyword>
<evidence type="ECO:0000256" key="8">
    <source>
        <dbReference type="PIRSR" id="PIRSR000232-1"/>
    </source>
</evidence>
<organism evidence="10 11">
    <name type="scientific">Pontibacter chinhatensis</name>
    <dbReference type="NCBI Taxonomy" id="1436961"/>
    <lineage>
        <taxon>Bacteria</taxon>
        <taxon>Pseudomonadati</taxon>
        <taxon>Bacteroidota</taxon>
        <taxon>Cytophagia</taxon>
        <taxon>Cytophagales</taxon>
        <taxon>Hymenobacteraceae</taxon>
        <taxon>Pontibacter</taxon>
    </lineage>
</organism>
<evidence type="ECO:0000256" key="2">
    <source>
        <dbReference type="ARBA" id="ARBA00022630"/>
    </source>
</evidence>
<comment type="cofactor">
    <cofactor evidence="8">
        <name>FMN</name>
        <dbReference type="ChEBI" id="CHEBI:58210"/>
    </cofactor>
    <text evidence="8">Binds 1 FMN per subunit.</text>
</comment>
<gene>
    <name evidence="10" type="ORF">SAMN05421739_101845</name>
</gene>
<evidence type="ECO:0000256" key="7">
    <source>
        <dbReference type="PIRNR" id="PIRNR000232"/>
    </source>
</evidence>
<evidence type="ECO:0000256" key="5">
    <source>
        <dbReference type="ARBA" id="ARBA00023002"/>
    </source>
</evidence>
<sequence length="213" mass="24435">MRDYTLTLVETYQIVFDTMSDLFQSIKQVIETRRTTKPPKMNGQRIPDEQIMQLLQLADWAPTHGHTEPWRFIVYSDEARQHLCQQHAELYKQHLPADKFIQDKYEKLRHMGDQASHILVSYMRRGDLPKIPELEEIAAASCAIQNLLLGASALGLASYWGSGGMAYHPAMKKHLQLREQDIVLGILYLGCADNAAHPGKRQVPLEEKVSWVR</sequence>
<dbReference type="PANTHER" id="PTHR43821">
    <property type="entry name" value="NAD(P)H NITROREDUCTASE YDJA-RELATED"/>
    <property type="match status" value="1"/>
</dbReference>
<dbReference type="InterPro" id="IPR026021">
    <property type="entry name" value="YdjA-like"/>
</dbReference>
<evidence type="ECO:0000256" key="3">
    <source>
        <dbReference type="ARBA" id="ARBA00022643"/>
    </source>
</evidence>
<evidence type="ECO:0000313" key="10">
    <source>
        <dbReference type="EMBL" id="SFG07267.1"/>
    </source>
</evidence>
<dbReference type="InterPro" id="IPR029479">
    <property type="entry name" value="Nitroreductase"/>
</dbReference>
<feature type="binding site" evidence="8">
    <location>
        <position position="64"/>
    </location>
    <ligand>
        <name>FMN</name>
        <dbReference type="ChEBI" id="CHEBI:58210"/>
        <note>ligand shared between dimeric partners</note>
    </ligand>
</feature>
<evidence type="ECO:0000313" key="11">
    <source>
        <dbReference type="Proteomes" id="UP000198724"/>
    </source>
</evidence>
<feature type="domain" description="Nitroreductase" evidence="9">
    <location>
        <begin position="30"/>
        <end position="190"/>
    </location>
</feature>
<dbReference type="Pfam" id="PF00881">
    <property type="entry name" value="Nitroreductase"/>
    <property type="match status" value="1"/>
</dbReference>
<dbReference type="AlphaFoldDB" id="A0A1I2P082"/>
<dbReference type="PANTHER" id="PTHR43821:SF1">
    <property type="entry name" value="NAD(P)H NITROREDUCTASE YDJA-RELATED"/>
    <property type="match status" value="1"/>
</dbReference>
<dbReference type="EMBL" id="FOOT01000001">
    <property type="protein sequence ID" value="SFG07267.1"/>
    <property type="molecule type" value="Genomic_DNA"/>
</dbReference>
<dbReference type="STRING" id="1436961.SAMN05421739_101845"/>
<dbReference type="GO" id="GO:0016491">
    <property type="term" value="F:oxidoreductase activity"/>
    <property type="evidence" value="ECO:0007669"/>
    <property type="project" value="UniProtKB-UniRule"/>
</dbReference>
<dbReference type="SUPFAM" id="SSF55469">
    <property type="entry name" value="FMN-dependent nitroreductase-like"/>
    <property type="match status" value="1"/>
</dbReference>
<accession>A0A1I2P082</accession>
<keyword evidence="6 7" id="KW-0520">NAD</keyword>
<evidence type="ECO:0000256" key="4">
    <source>
        <dbReference type="ARBA" id="ARBA00022857"/>
    </source>
</evidence>